<gene>
    <name evidence="1" type="ORF">HCB27_14175</name>
    <name evidence="2" type="ORF">HCB27_14320</name>
</gene>
<dbReference type="AlphaFoldDB" id="A0A7X1D9V0"/>
<evidence type="ECO:0000313" key="1">
    <source>
        <dbReference type="EMBL" id="MBC2177776.1"/>
    </source>
</evidence>
<dbReference type="Proteomes" id="UP000541735">
    <property type="component" value="Unassembled WGS sequence"/>
</dbReference>
<protein>
    <submittedName>
        <fullName evidence="1">Uncharacterized protein</fullName>
    </submittedName>
</protein>
<accession>A0A7X1D9V0</accession>
<evidence type="ECO:0000313" key="3">
    <source>
        <dbReference type="Proteomes" id="UP000541735"/>
    </source>
</evidence>
<name>A0A7X1D9V0_9LIST</name>
<proteinExistence type="predicted"/>
<sequence>MKRIFASIMIVAVLSVSFIGFSGVGLDNKVEAASQNVGSLDAFRVHYNGKSANLSVSGWHAATGVVWAHYSYIFVMNYNTGLEIARFKATQTNRPDVYRVYPNISISNQSGFSGSMNFNPFDSRWYNQRIYIMHRYSLNSNGERSVSDYHFPSNGGVWTSN</sequence>
<reference evidence="1 3" key="1">
    <citation type="submission" date="2020-03" db="EMBL/GenBank/DDBJ databases">
        <title>Soil Listeria distribution.</title>
        <authorList>
            <person name="Liao J."/>
            <person name="Wiedmann M."/>
        </authorList>
    </citation>
    <scope>NUCLEOTIDE SEQUENCE [LARGE SCALE GENOMIC DNA]</scope>
    <source>
        <strain evidence="1 3">FSL L7-0259</strain>
    </source>
</reference>
<comment type="caution">
    <text evidence="1">The sequence shown here is derived from an EMBL/GenBank/DDBJ whole genome shotgun (WGS) entry which is preliminary data.</text>
</comment>
<evidence type="ECO:0000313" key="2">
    <source>
        <dbReference type="EMBL" id="MBC2177803.1"/>
    </source>
</evidence>
<dbReference type="EMBL" id="JAARYD010000007">
    <property type="protein sequence ID" value="MBC2177803.1"/>
    <property type="molecule type" value="Genomic_DNA"/>
</dbReference>
<organism evidence="1 3">
    <name type="scientific">Listeria booriae</name>
    <dbReference type="NCBI Taxonomy" id="1552123"/>
    <lineage>
        <taxon>Bacteria</taxon>
        <taxon>Bacillati</taxon>
        <taxon>Bacillota</taxon>
        <taxon>Bacilli</taxon>
        <taxon>Bacillales</taxon>
        <taxon>Listeriaceae</taxon>
        <taxon>Listeria</taxon>
    </lineage>
</organism>
<dbReference type="EMBL" id="JAARYD010000007">
    <property type="protein sequence ID" value="MBC2177776.1"/>
    <property type="molecule type" value="Genomic_DNA"/>
</dbReference>
<dbReference type="RefSeq" id="WP_185549333.1">
    <property type="nucleotide sequence ID" value="NZ_JAARYD010000007.1"/>
</dbReference>